<evidence type="ECO:0000256" key="7">
    <source>
        <dbReference type="ARBA" id="ARBA00022989"/>
    </source>
</evidence>
<dbReference type="Proteomes" id="UP000308488">
    <property type="component" value="Unassembled WGS sequence"/>
</dbReference>
<dbReference type="UniPathway" id="UPA00148"/>
<dbReference type="InterPro" id="IPR004485">
    <property type="entry name" value="Cobalamin_biosynth_CobD/CbiB"/>
</dbReference>
<name>A0A4U6R642_9GAMM</name>
<feature type="transmembrane region" description="Helical" evidence="9">
    <location>
        <begin position="156"/>
        <end position="174"/>
    </location>
</feature>
<evidence type="ECO:0000256" key="4">
    <source>
        <dbReference type="ARBA" id="ARBA00022475"/>
    </source>
</evidence>
<keyword evidence="7 9" id="KW-1133">Transmembrane helix</keyword>
<feature type="transmembrane region" description="Helical" evidence="9">
    <location>
        <begin position="83"/>
        <end position="103"/>
    </location>
</feature>
<feature type="transmembrane region" description="Helical" evidence="9">
    <location>
        <begin position="55"/>
        <end position="76"/>
    </location>
</feature>
<dbReference type="AlphaFoldDB" id="A0A4U6R642"/>
<dbReference type="Pfam" id="PF03186">
    <property type="entry name" value="CobD_Cbib"/>
    <property type="match status" value="1"/>
</dbReference>
<keyword evidence="8 9" id="KW-0472">Membrane</keyword>
<gene>
    <name evidence="9" type="primary">cobD</name>
    <name evidence="10" type="ORF">FDP08_14065</name>
</gene>
<dbReference type="GO" id="GO:0048472">
    <property type="term" value="F:threonine-phosphate decarboxylase activity"/>
    <property type="evidence" value="ECO:0007669"/>
    <property type="project" value="InterPro"/>
</dbReference>
<dbReference type="PANTHER" id="PTHR34308:SF1">
    <property type="entry name" value="COBALAMIN BIOSYNTHESIS PROTEIN CBIB"/>
    <property type="match status" value="1"/>
</dbReference>
<dbReference type="GO" id="GO:0009236">
    <property type="term" value="P:cobalamin biosynthetic process"/>
    <property type="evidence" value="ECO:0007669"/>
    <property type="project" value="UniProtKB-UniRule"/>
</dbReference>
<dbReference type="GO" id="GO:0005886">
    <property type="term" value="C:plasma membrane"/>
    <property type="evidence" value="ECO:0007669"/>
    <property type="project" value="UniProtKB-SubCell"/>
</dbReference>
<keyword evidence="4 9" id="KW-1003">Cell membrane</keyword>
<evidence type="ECO:0000256" key="2">
    <source>
        <dbReference type="ARBA" id="ARBA00004953"/>
    </source>
</evidence>
<dbReference type="PANTHER" id="PTHR34308">
    <property type="entry name" value="COBALAMIN BIOSYNTHESIS PROTEIN CBIB"/>
    <property type="match status" value="1"/>
</dbReference>
<keyword evidence="11" id="KW-1185">Reference proteome</keyword>
<evidence type="ECO:0000256" key="3">
    <source>
        <dbReference type="ARBA" id="ARBA00006263"/>
    </source>
</evidence>
<comment type="pathway">
    <text evidence="2 9">Cofactor biosynthesis; adenosylcobalamin biosynthesis.</text>
</comment>
<evidence type="ECO:0000256" key="5">
    <source>
        <dbReference type="ARBA" id="ARBA00022573"/>
    </source>
</evidence>
<feature type="transmembrane region" description="Helical" evidence="9">
    <location>
        <begin position="296"/>
        <end position="318"/>
    </location>
</feature>
<proteinExistence type="inferred from homology"/>
<comment type="caution">
    <text evidence="10">The sequence shown here is derived from an EMBL/GenBank/DDBJ whole genome shotgun (WGS) entry which is preliminary data.</text>
</comment>
<evidence type="ECO:0000256" key="6">
    <source>
        <dbReference type="ARBA" id="ARBA00022692"/>
    </source>
</evidence>
<accession>A0A4U6R642</accession>
<keyword evidence="5 9" id="KW-0169">Cobalamin biosynthesis</keyword>
<comment type="caution">
    <text evidence="9">Lacks conserved residue(s) required for the propagation of feature annotation.</text>
</comment>
<evidence type="ECO:0000256" key="9">
    <source>
        <dbReference type="HAMAP-Rule" id="MF_00024"/>
    </source>
</evidence>
<dbReference type="NCBIfam" id="TIGR00380">
    <property type="entry name" value="cobal_cbiB"/>
    <property type="match status" value="1"/>
</dbReference>
<evidence type="ECO:0000313" key="11">
    <source>
        <dbReference type="Proteomes" id="UP000308488"/>
    </source>
</evidence>
<keyword evidence="6 9" id="KW-0812">Transmembrane</keyword>
<evidence type="ECO:0000313" key="10">
    <source>
        <dbReference type="EMBL" id="TKV69139.1"/>
    </source>
</evidence>
<sequence length="320" mass="34516">MDQFVFSVIVCLVAVLLDRLLGEPRRWHPLVGFGRFAGLVEQRLNRLPEHKGRSISLGLLGVLIVVIPVLMVAAALKWATDGWAYLLLEALVLYLAVSIRGLTEHGQAVSSALHGGDIERAREQVGRIVSRNVSELDEQGVAAAASESMLENGADAVFASLFWFLVAGIPGVLLHRMVNTLDAMWGYRNERYLNFGRVAARLDDVMNWLPARLTALTYALLGNTRLAWRCWRTQAPQWDSPNAGPVMAAGAGALGVSLGGPAPYKTGIRQRPVLGKGPVATAGTVNEAIGLVRRGVWLWLCLLGSIAVVAALVCARVQTG</sequence>
<comment type="subcellular location">
    <subcellularLocation>
        <location evidence="1 9">Cell membrane</location>
        <topology evidence="1 9">Multi-pass membrane protein</topology>
    </subcellularLocation>
</comment>
<dbReference type="EMBL" id="SZYH01000001">
    <property type="protein sequence ID" value="TKV69139.1"/>
    <property type="molecule type" value="Genomic_DNA"/>
</dbReference>
<dbReference type="RefSeq" id="WP_137436756.1">
    <property type="nucleotide sequence ID" value="NZ_SZYH01000001.1"/>
</dbReference>
<reference evidence="10 11" key="1">
    <citation type="submission" date="2019-05" db="EMBL/GenBank/DDBJ databases">
        <title>Marinobacter panjinensis sp. nov., a moderately halophilic bacterium isolated from sea tidal flat environment.</title>
        <authorList>
            <person name="Yang W."/>
            <person name="An M."/>
            <person name="He W."/>
            <person name="Luo X."/>
            <person name="Zhu L."/>
            <person name="Chen G."/>
            <person name="Zhang Y."/>
            <person name="Wang Y."/>
        </authorList>
    </citation>
    <scope>NUCLEOTIDE SEQUENCE [LARGE SCALE GENOMIC DNA]</scope>
    <source>
        <strain evidence="10 11">PJ-16</strain>
    </source>
</reference>
<organism evidence="10 11">
    <name type="scientific">Marinobacter panjinensis</name>
    <dbReference type="NCBI Taxonomy" id="2576384"/>
    <lineage>
        <taxon>Bacteria</taxon>
        <taxon>Pseudomonadati</taxon>
        <taxon>Pseudomonadota</taxon>
        <taxon>Gammaproteobacteria</taxon>
        <taxon>Pseudomonadales</taxon>
        <taxon>Marinobacteraceae</taxon>
        <taxon>Marinobacter</taxon>
    </lineage>
</organism>
<evidence type="ECO:0000256" key="1">
    <source>
        <dbReference type="ARBA" id="ARBA00004651"/>
    </source>
</evidence>
<dbReference type="HAMAP" id="MF_00024">
    <property type="entry name" value="CobD_CbiB"/>
    <property type="match status" value="1"/>
</dbReference>
<dbReference type="OrthoDB" id="9811967at2"/>
<evidence type="ECO:0000256" key="8">
    <source>
        <dbReference type="ARBA" id="ARBA00023136"/>
    </source>
</evidence>
<comment type="function">
    <text evidence="9">Converts cobyric acid to cobinamide by the addition of aminopropanol on the F carboxylic group.</text>
</comment>
<comment type="similarity">
    <text evidence="3 9">Belongs to the CobD/CbiB family.</text>
</comment>
<protein>
    <recommendedName>
        <fullName evidence="9">Cobalamin biosynthesis protein CobD</fullName>
    </recommendedName>
</protein>
<dbReference type="GO" id="GO:0015420">
    <property type="term" value="F:ABC-type vitamin B12 transporter activity"/>
    <property type="evidence" value="ECO:0007669"/>
    <property type="project" value="UniProtKB-UniRule"/>
</dbReference>